<evidence type="ECO:0000256" key="2">
    <source>
        <dbReference type="ARBA" id="ARBA00007193"/>
    </source>
</evidence>
<keyword evidence="9 13" id="KW-0472">Membrane</keyword>
<evidence type="ECO:0000256" key="7">
    <source>
        <dbReference type="ARBA" id="ARBA00023053"/>
    </source>
</evidence>
<keyword evidence="4 12" id="KW-0894">Sodium channel</keyword>
<protein>
    <submittedName>
        <fullName evidence="15">Pickpocket protein 28-like</fullName>
    </submittedName>
</protein>
<keyword evidence="6 13" id="KW-1133">Transmembrane helix</keyword>
<keyword evidence="11 12" id="KW-0407">Ion channel</keyword>
<dbReference type="RefSeq" id="XP_026734725.1">
    <property type="nucleotide sequence ID" value="XM_026878924.1"/>
</dbReference>
<evidence type="ECO:0000256" key="12">
    <source>
        <dbReference type="RuleBase" id="RU000679"/>
    </source>
</evidence>
<dbReference type="KEGG" id="tnl:113498780"/>
<evidence type="ECO:0000256" key="5">
    <source>
        <dbReference type="ARBA" id="ARBA00022692"/>
    </source>
</evidence>
<gene>
    <name evidence="15" type="primary">LOC113498780</name>
</gene>
<dbReference type="InterPro" id="IPR001873">
    <property type="entry name" value="ENaC"/>
</dbReference>
<evidence type="ECO:0000313" key="15">
    <source>
        <dbReference type="RefSeq" id="XP_026734725.1"/>
    </source>
</evidence>
<evidence type="ECO:0000256" key="8">
    <source>
        <dbReference type="ARBA" id="ARBA00023065"/>
    </source>
</evidence>
<evidence type="ECO:0000256" key="4">
    <source>
        <dbReference type="ARBA" id="ARBA00022461"/>
    </source>
</evidence>
<keyword evidence="8 12" id="KW-0406">Ion transport</keyword>
<reference evidence="15" key="1">
    <citation type="submission" date="2025-08" db="UniProtKB">
        <authorList>
            <consortium name="RefSeq"/>
        </authorList>
    </citation>
    <scope>IDENTIFICATION</scope>
</reference>
<evidence type="ECO:0000256" key="1">
    <source>
        <dbReference type="ARBA" id="ARBA00004141"/>
    </source>
</evidence>
<keyword evidence="14" id="KW-1185">Reference proteome</keyword>
<dbReference type="Gene3D" id="1.10.287.770">
    <property type="entry name" value="YojJ-like"/>
    <property type="match status" value="1"/>
</dbReference>
<evidence type="ECO:0000313" key="14">
    <source>
        <dbReference type="Proteomes" id="UP000322000"/>
    </source>
</evidence>
<keyword evidence="5 12" id="KW-0812">Transmembrane</keyword>
<name>A0A7E5W278_TRINI</name>
<evidence type="ECO:0000256" key="10">
    <source>
        <dbReference type="ARBA" id="ARBA00023201"/>
    </source>
</evidence>
<dbReference type="GO" id="GO:0015280">
    <property type="term" value="F:ligand-gated sodium channel activity"/>
    <property type="evidence" value="ECO:0007669"/>
    <property type="project" value="TreeGrafter"/>
</dbReference>
<accession>A0A7E5W278</accession>
<dbReference type="InParanoid" id="A0A7E5W278"/>
<organism evidence="14 15">
    <name type="scientific">Trichoplusia ni</name>
    <name type="common">Cabbage looper</name>
    <dbReference type="NCBI Taxonomy" id="7111"/>
    <lineage>
        <taxon>Eukaryota</taxon>
        <taxon>Metazoa</taxon>
        <taxon>Ecdysozoa</taxon>
        <taxon>Arthropoda</taxon>
        <taxon>Hexapoda</taxon>
        <taxon>Insecta</taxon>
        <taxon>Pterygota</taxon>
        <taxon>Neoptera</taxon>
        <taxon>Endopterygota</taxon>
        <taxon>Lepidoptera</taxon>
        <taxon>Glossata</taxon>
        <taxon>Ditrysia</taxon>
        <taxon>Noctuoidea</taxon>
        <taxon>Noctuidae</taxon>
        <taxon>Plusiinae</taxon>
        <taxon>Trichoplusia</taxon>
    </lineage>
</organism>
<evidence type="ECO:0000256" key="9">
    <source>
        <dbReference type="ARBA" id="ARBA00023136"/>
    </source>
</evidence>
<keyword evidence="10 12" id="KW-0739">Sodium transport</keyword>
<sequence length="555" mass="64102">MGVNASWKRYLLIWWNGIKSLPETTNIHGFRFIADRKRHWVESIHSIISRIFWLIVVIVSWYGSSLLIAAQYDAFQNNPISFVVETTYKDWDTEFPTVVVCESDNPSRVEEISDRLWGEEHDFNMEEVLKEIAFFKGITYYTSEFCNVESQKLPDCVQNNLTYYANLVSYLTFRCKHLKLDVRSTCEETLANCSWNGVPYDCCKYFRPMDTELGTCYAINTLQSSHVGLPQKVLSNMIQKLFNICHLPCFLFSREKNPPKLDMVSNRTTGPGVIRFDVMVSANVYILNEEEVPTLTTIGSDVLSVGQEIFHKRYITIRNVENDAGARLISPEKRKCRYTDENFLQVYRHYSYSACTVQCRKEAQLRLCNCTNYFMPNVQEHLKCNVSGIMCLNSHIQELSVLKARWSSRAGLSCNCLPSCTEAEISIIKDFKFVTSDSYASVQIQLAVLPSERYRRNVVRGVLDLVVSTGGTGGLFLGASLLSFVELLYILLIRPFCDIYIQRGEDPWYKKFGTRRLQDNKFIPNWGWSYKNSTKVEVLEKPNSKPVDDRLRYVQ</sequence>
<feature type="transmembrane region" description="Helical" evidence="13">
    <location>
        <begin position="473"/>
        <end position="493"/>
    </location>
</feature>
<dbReference type="GO" id="GO:0005886">
    <property type="term" value="C:plasma membrane"/>
    <property type="evidence" value="ECO:0007669"/>
    <property type="project" value="TreeGrafter"/>
</dbReference>
<dbReference type="PANTHER" id="PTHR11690:SF175">
    <property type="entry name" value="PICKPOCKET 13-RELATED"/>
    <property type="match status" value="1"/>
</dbReference>
<dbReference type="AlphaFoldDB" id="A0A7E5W278"/>
<dbReference type="PANTHER" id="PTHR11690">
    <property type="entry name" value="AMILORIDE-SENSITIVE SODIUM CHANNEL-RELATED"/>
    <property type="match status" value="1"/>
</dbReference>
<dbReference type="Proteomes" id="UP000322000">
    <property type="component" value="Chromosome 11"/>
</dbReference>
<proteinExistence type="inferred from homology"/>
<evidence type="ECO:0000256" key="3">
    <source>
        <dbReference type="ARBA" id="ARBA00022448"/>
    </source>
</evidence>
<comment type="subcellular location">
    <subcellularLocation>
        <location evidence="1">Membrane</location>
        <topology evidence="1">Multi-pass membrane protein</topology>
    </subcellularLocation>
</comment>
<dbReference type="Pfam" id="PF00858">
    <property type="entry name" value="ASC"/>
    <property type="match status" value="1"/>
</dbReference>
<keyword evidence="3 12" id="KW-0813">Transport</keyword>
<comment type="similarity">
    <text evidence="2 12">Belongs to the amiloride-sensitive sodium channel (TC 1.A.6) family.</text>
</comment>
<evidence type="ECO:0000256" key="6">
    <source>
        <dbReference type="ARBA" id="ARBA00022989"/>
    </source>
</evidence>
<evidence type="ECO:0000256" key="13">
    <source>
        <dbReference type="SAM" id="Phobius"/>
    </source>
</evidence>
<feature type="transmembrane region" description="Helical" evidence="13">
    <location>
        <begin position="51"/>
        <end position="72"/>
    </location>
</feature>
<dbReference type="OrthoDB" id="5874059at2759"/>
<dbReference type="GeneID" id="113498780"/>
<evidence type="ECO:0000256" key="11">
    <source>
        <dbReference type="ARBA" id="ARBA00023303"/>
    </source>
</evidence>
<dbReference type="FunCoup" id="A0A7E5W278">
    <property type="interactions" value="27"/>
</dbReference>
<dbReference type="Gene3D" id="2.60.470.10">
    <property type="entry name" value="Acid-sensing ion channels like domains"/>
    <property type="match status" value="1"/>
</dbReference>
<keyword evidence="7" id="KW-0915">Sodium</keyword>